<accession>A0A2G2Z5W5</accession>
<keyword evidence="1" id="KW-0472">Membrane</keyword>
<dbReference type="SMART" id="SM00256">
    <property type="entry name" value="FBOX"/>
    <property type="match status" value="1"/>
</dbReference>
<dbReference type="InterPro" id="IPR001810">
    <property type="entry name" value="F-box_dom"/>
</dbReference>
<dbReference type="InterPro" id="IPR036047">
    <property type="entry name" value="F-box-like_dom_sf"/>
</dbReference>
<evidence type="ECO:0000313" key="4">
    <source>
        <dbReference type="Proteomes" id="UP000222542"/>
    </source>
</evidence>
<dbReference type="EMBL" id="AYRZ02000007">
    <property type="protein sequence ID" value="PHT77400.1"/>
    <property type="molecule type" value="Genomic_DNA"/>
</dbReference>
<dbReference type="AlphaFoldDB" id="A0A2G2Z5W5"/>
<evidence type="ECO:0000313" key="3">
    <source>
        <dbReference type="EMBL" id="PHT77400.1"/>
    </source>
</evidence>
<protein>
    <recommendedName>
        <fullName evidence="2">F-box domain-containing protein</fullName>
    </recommendedName>
</protein>
<dbReference type="PANTHER" id="PTHR31111:SF136">
    <property type="entry name" value="F-BOX ASSOCIATED DOMAIN-CONTAINING PROTEIN"/>
    <property type="match status" value="1"/>
</dbReference>
<dbReference type="Proteomes" id="UP000222542">
    <property type="component" value="Unassembled WGS sequence"/>
</dbReference>
<reference evidence="3 4" key="1">
    <citation type="journal article" date="2014" name="Nat. Genet.">
        <title>Genome sequence of the hot pepper provides insights into the evolution of pungency in Capsicum species.</title>
        <authorList>
            <person name="Kim S."/>
            <person name="Park M."/>
            <person name="Yeom S.I."/>
            <person name="Kim Y.M."/>
            <person name="Lee J.M."/>
            <person name="Lee H.A."/>
            <person name="Seo E."/>
            <person name="Choi J."/>
            <person name="Cheong K."/>
            <person name="Kim K.T."/>
            <person name="Jung K."/>
            <person name="Lee G.W."/>
            <person name="Oh S.K."/>
            <person name="Bae C."/>
            <person name="Kim S.B."/>
            <person name="Lee H.Y."/>
            <person name="Kim S.Y."/>
            <person name="Kim M.S."/>
            <person name="Kang B.C."/>
            <person name="Jo Y.D."/>
            <person name="Yang H.B."/>
            <person name="Jeong H.J."/>
            <person name="Kang W.H."/>
            <person name="Kwon J.K."/>
            <person name="Shin C."/>
            <person name="Lim J.Y."/>
            <person name="Park J.H."/>
            <person name="Huh J.H."/>
            <person name="Kim J.S."/>
            <person name="Kim B.D."/>
            <person name="Cohen O."/>
            <person name="Paran I."/>
            <person name="Suh M.C."/>
            <person name="Lee S.B."/>
            <person name="Kim Y.K."/>
            <person name="Shin Y."/>
            <person name="Noh S.J."/>
            <person name="Park J."/>
            <person name="Seo Y.S."/>
            <person name="Kwon S.Y."/>
            <person name="Kim H.A."/>
            <person name="Park J.M."/>
            <person name="Kim H.J."/>
            <person name="Choi S.B."/>
            <person name="Bosland P.W."/>
            <person name="Reeves G."/>
            <person name="Jo S.H."/>
            <person name="Lee B.W."/>
            <person name="Cho H.T."/>
            <person name="Choi H.S."/>
            <person name="Lee M.S."/>
            <person name="Yu Y."/>
            <person name="Do Choi Y."/>
            <person name="Park B.S."/>
            <person name="van Deynze A."/>
            <person name="Ashrafi H."/>
            <person name="Hill T."/>
            <person name="Kim W.T."/>
            <person name="Pai H.S."/>
            <person name="Ahn H.K."/>
            <person name="Yeam I."/>
            <person name="Giovannoni J.J."/>
            <person name="Rose J.K."/>
            <person name="Sorensen I."/>
            <person name="Lee S.J."/>
            <person name="Kim R.W."/>
            <person name="Choi I.Y."/>
            <person name="Choi B.S."/>
            <person name="Lim J.S."/>
            <person name="Lee Y.H."/>
            <person name="Choi D."/>
        </authorList>
    </citation>
    <scope>NUCLEOTIDE SEQUENCE [LARGE SCALE GENOMIC DNA]</scope>
    <source>
        <strain evidence="4">cv. CM334</strain>
    </source>
</reference>
<keyword evidence="4" id="KW-1185">Reference proteome</keyword>
<dbReference type="Gramene" id="PHT77400">
    <property type="protein sequence ID" value="PHT77400"/>
    <property type="gene ID" value="T459_20922"/>
</dbReference>
<keyword evidence="1" id="KW-0812">Transmembrane</keyword>
<evidence type="ECO:0000259" key="2">
    <source>
        <dbReference type="SMART" id="SM00256"/>
    </source>
</evidence>
<comment type="caution">
    <text evidence="3">The sequence shown here is derived from an EMBL/GenBank/DDBJ whole genome shotgun (WGS) entry which is preliminary data.</text>
</comment>
<name>A0A2G2Z5W5_CAPAN</name>
<dbReference type="Gene3D" id="1.20.1280.50">
    <property type="match status" value="1"/>
</dbReference>
<evidence type="ECO:0000256" key="1">
    <source>
        <dbReference type="SAM" id="Phobius"/>
    </source>
</evidence>
<sequence length="198" mass="23155">MEIHFPVETIVEILIRLPVQSLPRFKCASKSWKTLILRPYFKSKHCNNHAKNNKKLLIARMNPEHVVAMACFFFGVVVNFYCGTHPQIKQYNFLIMNFQTQPVSGWDMTRLAMTIRFLRLKIAMVTGGPIKSCASWREIDNYPPGFRDTTYGDLAFHWICMDDLLKSFVISFNISNEVYGEIYHCLRKFALLFRLMAM</sequence>
<feature type="domain" description="F-box" evidence="2">
    <location>
        <begin position="5"/>
        <end position="45"/>
    </location>
</feature>
<proteinExistence type="predicted"/>
<dbReference type="Pfam" id="PF00646">
    <property type="entry name" value="F-box"/>
    <property type="match status" value="1"/>
</dbReference>
<reference evidence="3 4" key="2">
    <citation type="journal article" date="2017" name="Genome Biol.">
        <title>New reference genome sequences of hot pepper reveal the massive evolution of plant disease-resistance genes by retroduplication.</title>
        <authorList>
            <person name="Kim S."/>
            <person name="Park J."/>
            <person name="Yeom S.I."/>
            <person name="Kim Y.M."/>
            <person name="Seo E."/>
            <person name="Kim K.T."/>
            <person name="Kim M.S."/>
            <person name="Lee J.M."/>
            <person name="Cheong K."/>
            <person name="Shin H.S."/>
            <person name="Kim S.B."/>
            <person name="Han K."/>
            <person name="Lee J."/>
            <person name="Park M."/>
            <person name="Lee H.A."/>
            <person name="Lee H.Y."/>
            <person name="Lee Y."/>
            <person name="Oh S."/>
            <person name="Lee J.H."/>
            <person name="Choi E."/>
            <person name="Choi E."/>
            <person name="Lee S.E."/>
            <person name="Jeon J."/>
            <person name="Kim H."/>
            <person name="Choi G."/>
            <person name="Song H."/>
            <person name="Lee J."/>
            <person name="Lee S.C."/>
            <person name="Kwon J.K."/>
            <person name="Lee H.Y."/>
            <person name="Koo N."/>
            <person name="Hong Y."/>
            <person name="Kim R.W."/>
            <person name="Kang W.H."/>
            <person name="Huh J.H."/>
            <person name="Kang B.C."/>
            <person name="Yang T.J."/>
            <person name="Lee Y.H."/>
            <person name="Bennetzen J.L."/>
            <person name="Choi D."/>
        </authorList>
    </citation>
    <scope>NUCLEOTIDE SEQUENCE [LARGE SCALE GENOMIC DNA]</scope>
    <source>
        <strain evidence="4">cv. CM334</strain>
    </source>
</reference>
<dbReference type="CDD" id="cd22157">
    <property type="entry name" value="F-box_AtFBW1-like"/>
    <property type="match status" value="1"/>
</dbReference>
<gene>
    <name evidence="3" type="ORF">T459_20922</name>
</gene>
<organism evidence="3 4">
    <name type="scientific">Capsicum annuum</name>
    <name type="common">Capsicum pepper</name>
    <dbReference type="NCBI Taxonomy" id="4072"/>
    <lineage>
        <taxon>Eukaryota</taxon>
        <taxon>Viridiplantae</taxon>
        <taxon>Streptophyta</taxon>
        <taxon>Embryophyta</taxon>
        <taxon>Tracheophyta</taxon>
        <taxon>Spermatophyta</taxon>
        <taxon>Magnoliopsida</taxon>
        <taxon>eudicotyledons</taxon>
        <taxon>Gunneridae</taxon>
        <taxon>Pentapetalae</taxon>
        <taxon>asterids</taxon>
        <taxon>lamiids</taxon>
        <taxon>Solanales</taxon>
        <taxon>Solanaceae</taxon>
        <taxon>Solanoideae</taxon>
        <taxon>Capsiceae</taxon>
        <taxon>Capsicum</taxon>
    </lineage>
</organism>
<dbReference type="SUPFAM" id="SSF81383">
    <property type="entry name" value="F-box domain"/>
    <property type="match status" value="1"/>
</dbReference>
<keyword evidence="1" id="KW-1133">Transmembrane helix</keyword>
<feature type="transmembrane region" description="Helical" evidence="1">
    <location>
        <begin position="65"/>
        <end position="82"/>
    </location>
</feature>
<dbReference type="PANTHER" id="PTHR31111">
    <property type="entry name" value="BNAA05G37150D PROTEIN-RELATED"/>
    <property type="match status" value="1"/>
</dbReference>